<feature type="transmembrane region" description="Helical" evidence="1">
    <location>
        <begin position="84"/>
        <end position="117"/>
    </location>
</feature>
<dbReference type="EMBL" id="AFNU02000004">
    <property type="protein sequence ID" value="ERJ12332.1"/>
    <property type="molecule type" value="Genomic_DNA"/>
</dbReference>
<keyword evidence="3" id="KW-1185">Reference proteome</keyword>
<keyword evidence="1" id="KW-0812">Transmembrane</keyword>
<accession>U2DVA8</accession>
<evidence type="ECO:0000256" key="1">
    <source>
        <dbReference type="SAM" id="Phobius"/>
    </source>
</evidence>
<feature type="transmembrane region" description="Helical" evidence="1">
    <location>
        <begin position="123"/>
        <end position="142"/>
    </location>
</feature>
<feature type="transmembrane region" description="Helical" evidence="1">
    <location>
        <begin position="207"/>
        <end position="234"/>
    </location>
</feature>
<reference evidence="2 3" key="1">
    <citation type="journal article" date="2011" name="J. Bacteriol.">
        <title>Genome sequence of Haloplasma contractile, an unusual contractile bacterium from a deep-sea anoxic brine lake.</title>
        <authorList>
            <person name="Antunes A."/>
            <person name="Alam I."/>
            <person name="El Dorry H."/>
            <person name="Siam R."/>
            <person name="Robertson A."/>
            <person name="Bajic V.B."/>
            <person name="Stingl U."/>
        </authorList>
    </citation>
    <scope>NUCLEOTIDE SEQUENCE [LARGE SCALE GENOMIC DNA]</scope>
    <source>
        <strain evidence="2 3">SSD-17B</strain>
    </source>
</reference>
<organism evidence="2 3">
    <name type="scientific">Haloplasma contractile SSD-17B</name>
    <dbReference type="NCBI Taxonomy" id="1033810"/>
    <lineage>
        <taxon>Bacteria</taxon>
        <taxon>Bacillati</taxon>
        <taxon>Mycoplasmatota</taxon>
        <taxon>Mollicutes</taxon>
        <taxon>Haloplasmatales</taxon>
        <taxon>Haloplasmataceae</taxon>
        <taxon>Haloplasma</taxon>
    </lineage>
</organism>
<evidence type="ECO:0000313" key="3">
    <source>
        <dbReference type="Proteomes" id="UP000005707"/>
    </source>
</evidence>
<protein>
    <recommendedName>
        <fullName evidence="4">SHOCT domain-containing protein</fullName>
    </recommendedName>
</protein>
<dbReference type="InParanoid" id="U2DVA8"/>
<reference evidence="2 3" key="2">
    <citation type="journal article" date="2013" name="PLoS ONE">
        <title>INDIGO - INtegrated Data Warehouse of MIcrobial GenOmes with Examples from the Red Sea Extremophiles.</title>
        <authorList>
            <person name="Alam I."/>
            <person name="Antunes A."/>
            <person name="Kamau A.A."/>
            <person name="Ba Alawi W."/>
            <person name="Kalkatawi M."/>
            <person name="Stingl U."/>
            <person name="Bajic V.B."/>
        </authorList>
    </citation>
    <scope>NUCLEOTIDE SEQUENCE [LARGE SCALE GENOMIC DNA]</scope>
    <source>
        <strain evidence="2 3">SSD-17B</strain>
    </source>
</reference>
<evidence type="ECO:0000313" key="2">
    <source>
        <dbReference type="EMBL" id="ERJ12332.1"/>
    </source>
</evidence>
<feature type="transmembrane region" description="Helical" evidence="1">
    <location>
        <begin position="50"/>
        <end position="72"/>
    </location>
</feature>
<comment type="caution">
    <text evidence="2">The sequence shown here is derived from an EMBL/GenBank/DDBJ whole genome shotgun (WGS) entry which is preliminary data.</text>
</comment>
<name>U2DVA8_9MOLU</name>
<gene>
    <name evidence="2" type="ORF">HLPCO_001318</name>
</gene>
<dbReference type="Proteomes" id="UP000005707">
    <property type="component" value="Unassembled WGS sequence"/>
</dbReference>
<feature type="transmembrane region" description="Helical" evidence="1">
    <location>
        <begin position="282"/>
        <end position="300"/>
    </location>
</feature>
<sequence>MKKVASLSLIGISILQFILGLSKLIMFYTFNDGRFYSYRVFNSFRVWELFRYSNSLLLLLTIVMFSILIFSYTKYNNFILIPGILYIIFSLLGIVIFGTSVFTCLGIVFLILAFILIKPYIKTSYIPLITALIFYSLYAILVGRRFSLLHYYMDHYGTFSFNLIPVFQLFILVTYSLFLVIFLLNYMNETDQIPSTTTDRELITSDSLGRIGAILNLLSGVVGILSSIIILILIFTTYSFDINYTLGGLLSILLLASLVLNSISIVYNTDFLKGNQDSKMKAIIFGIITGSILGSILILLSKPEGESTFNNTQQPNPYSTEDQTINRLYKYKQMLNDELITEEEFNDLKKKLLSELD</sequence>
<feature type="transmembrane region" description="Helical" evidence="1">
    <location>
        <begin position="7"/>
        <end position="30"/>
    </location>
</feature>
<keyword evidence="1" id="KW-0472">Membrane</keyword>
<evidence type="ECO:0008006" key="4">
    <source>
        <dbReference type="Google" id="ProtNLM"/>
    </source>
</evidence>
<proteinExistence type="predicted"/>
<dbReference type="RefSeq" id="WP_008825091.1">
    <property type="nucleotide sequence ID" value="NZ_AFNU02000004.1"/>
</dbReference>
<feature type="transmembrane region" description="Helical" evidence="1">
    <location>
        <begin position="246"/>
        <end position="267"/>
    </location>
</feature>
<dbReference type="AlphaFoldDB" id="U2DVA8"/>
<keyword evidence="1" id="KW-1133">Transmembrane helix</keyword>
<feature type="transmembrane region" description="Helical" evidence="1">
    <location>
        <begin position="163"/>
        <end position="187"/>
    </location>
</feature>